<accession>A0ABQ3EL34</accession>
<evidence type="ECO:0000313" key="2">
    <source>
        <dbReference type="EMBL" id="GHB39293.1"/>
    </source>
</evidence>
<proteinExistence type="predicted"/>
<sequence>MVPAAQQQRHEDGLPGDGVERLAEQRPVQLDVPEADVEAGAELADPLQQGPDAGERAGVTAAVGDGDEGGLHAGTPLVRAPGGRTASSCAPSWTVIRVSNSAAVAGGNGKSGNSGGCAGSVMNRSCGAQVAAALRRHDGSLRAAHSGRGGVRPGGG</sequence>
<name>A0ABQ3EL34_9ACTN</name>
<feature type="compositionally biased region" description="Basic and acidic residues" evidence="1">
    <location>
        <begin position="8"/>
        <end position="24"/>
    </location>
</feature>
<keyword evidence="3" id="KW-1185">Reference proteome</keyword>
<gene>
    <name evidence="2" type="ORF">GCM10010347_05950</name>
</gene>
<evidence type="ECO:0000256" key="1">
    <source>
        <dbReference type="SAM" id="MobiDB-lite"/>
    </source>
</evidence>
<organism evidence="2 3">
    <name type="scientific">Streptomyces cirratus</name>
    <dbReference type="NCBI Taxonomy" id="68187"/>
    <lineage>
        <taxon>Bacteria</taxon>
        <taxon>Bacillati</taxon>
        <taxon>Actinomycetota</taxon>
        <taxon>Actinomycetes</taxon>
        <taxon>Kitasatosporales</taxon>
        <taxon>Streptomycetaceae</taxon>
        <taxon>Streptomyces</taxon>
    </lineage>
</organism>
<evidence type="ECO:0000313" key="3">
    <source>
        <dbReference type="Proteomes" id="UP000642673"/>
    </source>
</evidence>
<protein>
    <submittedName>
        <fullName evidence="2">Uncharacterized protein</fullName>
    </submittedName>
</protein>
<dbReference type="EMBL" id="BMVP01000001">
    <property type="protein sequence ID" value="GHB39293.1"/>
    <property type="molecule type" value="Genomic_DNA"/>
</dbReference>
<feature type="region of interest" description="Disordered" evidence="1">
    <location>
        <begin position="1"/>
        <end position="89"/>
    </location>
</feature>
<comment type="caution">
    <text evidence="2">The sequence shown here is derived from an EMBL/GenBank/DDBJ whole genome shotgun (WGS) entry which is preliminary data.</text>
</comment>
<dbReference type="Proteomes" id="UP000642673">
    <property type="component" value="Unassembled WGS sequence"/>
</dbReference>
<reference evidence="3" key="1">
    <citation type="journal article" date="2019" name="Int. J. Syst. Evol. Microbiol.">
        <title>The Global Catalogue of Microorganisms (GCM) 10K type strain sequencing project: providing services to taxonomists for standard genome sequencing and annotation.</title>
        <authorList>
            <consortium name="The Broad Institute Genomics Platform"/>
            <consortium name="The Broad Institute Genome Sequencing Center for Infectious Disease"/>
            <person name="Wu L."/>
            <person name="Ma J."/>
        </authorList>
    </citation>
    <scope>NUCLEOTIDE SEQUENCE [LARGE SCALE GENOMIC DNA]</scope>
    <source>
        <strain evidence="3">JCM 4738</strain>
    </source>
</reference>